<accession>A0A0F6IJU3</accession>
<dbReference type="Proteomes" id="UP000012164">
    <property type="component" value="Unassembled WGS sequence"/>
</dbReference>
<evidence type="ECO:0000313" key="2">
    <source>
        <dbReference type="Proteomes" id="UP000012164"/>
    </source>
</evidence>
<evidence type="ECO:0000313" key="1">
    <source>
        <dbReference type="EMBL" id="EMJ38318.1"/>
    </source>
</evidence>
<comment type="caution">
    <text evidence="1">The sequence shown here is derived from an EMBL/GenBank/DDBJ whole genome shotgun (WGS) entry which is preliminary data.</text>
</comment>
<organism evidence="1 2">
    <name type="scientific">Leptospira interrogans str. FPW1039</name>
    <dbReference type="NCBI Taxonomy" id="1193040"/>
    <lineage>
        <taxon>Bacteria</taxon>
        <taxon>Pseudomonadati</taxon>
        <taxon>Spirochaetota</taxon>
        <taxon>Spirochaetia</taxon>
        <taxon>Leptospirales</taxon>
        <taxon>Leptospiraceae</taxon>
        <taxon>Leptospira</taxon>
    </lineage>
</organism>
<reference evidence="1 2" key="1">
    <citation type="submission" date="2013-01" db="EMBL/GenBank/DDBJ databases">
        <authorList>
            <person name="Harkins D.M."/>
            <person name="Durkin A.S."/>
            <person name="Brinkac L.M."/>
            <person name="Haft D.H."/>
            <person name="Selengut J.D."/>
            <person name="Sanka R."/>
            <person name="DePew J."/>
            <person name="Purushe J."/>
            <person name="Peacock S.J."/>
            <person name="Thaipadungpanit J."/>
            <person name="Wuthiekanun V.W."/>
            <person name="Day N.P."/>
            <person name="Vinetz J.M."/>
            <person name="Sutton G.G."/>
            <person name="Nierman W.C."/>
            <person name="Fouts D.E."/>
        </authorList>
    </citation>
    <scope>NUCLEOTIDE SEQUENCE [LARGE SCALE GENOMIC DNA]</scope>
    <source>
        <strain evidence="1 2">FPW1039</strain>
    </source>
</reference>
<proteinExistence type="predicted"/>
<sequence length="40" mass="4613">MVALQVHVLKKVGIWTLQIDSFNVGTTTHFHLEFRQFSLA</sequence>
<dbReference type="EMBL" id="AKWR02000036">
    <property type="protein sequence ID" value="EMJ38318.1"/>
    <property type="molecule type" value="Genomic_DNA"/>
</dbReference>
<gene>
    <name evidence="1" type="ORF">LEP1GSC079_3627</name>
</gene>
<protein>
    <submittedName>
        <fullName evidence="1">Uncharacterized protein</fullName>
    </submittedName>
</protein>
<name>A0A0F6IJU3_LEPIR</name>
<dbReference type="AlphaFoldDB" id="A0A0F6IJU3"/>